<evidence type="ECO:0000259" key="2">
    <source>
        <dbReference type="PROSITE" id="PS50994"/>
    </source>
</evidence>
<dbReference type="NCBIfam" id="NF033516">
    <property type="entry name" value="transpos_IS3"/>
    <property type="match status" value="1"/>
</dbReference>
<proteinExistence type="predicted"/>
<dbReference type="InterPro" id="IPR050900">
    <property type="entry name" value="Transposase_IS3/IS150/IS904"/>
</dbReference>
<feature type="region of interest" description="Disordered" evidence="1">
    <location>
        <begin position="120"/>
        <end position="139"/>
    </location>
</feature>
<dbReference type="InterPro" id="IPR036388">
    <property type="entry name" value="WH-like_DNA-bd_sf"/>
</dbReference>
<evidence type="ECO:0000313" key="3">
    <source>
        <dbReference type="EMBL" id="MFG6417318.1"/>
    </source>
</evidence>
<dbReference type="InterPro" id="IPR048020">
    <property type="entry name" value="Transpos_IS3"/>
</dbReference>
<sequence length="457" mass="51715">MNKYTEQQKLDAVETYRSGELGLKKTAELHGVDVASLRKWVAGYEALGLAGIQQKRRQTYDLRFKLDVLQRMKADGLSCRQAGAIFNVRRSNSIAEWERAYSRDGIAGLMPHHATRRANRVPEVPAGPPPQDTGQKGPSRQALLDELEVLRAENAYLKKLRALVQSQAASARQKAKVVIELRPKFSLPTLLRAADLPRSTFYYQQAALAAEDKYAATKDLIKSVYDQHKGRYGYRRITATLRRLGTVINHKTVQRLMDKLQLKSIVRPKKYRSYRGQVGKVAPNVLERNFSASGPNQKWATDVTEFKVDGKKLYLSPVVDLFNGEIVAFATSRSPLFTMVGAMLNRAFAKLRPGDRPVLHSDQGWQYQMEQYRQRLSANAVTQSMSRKGNCLDNAVVESFFGTLKSEYFHVNKFSSLDELEAGLRGYIRYYNQDRIRTSLNGMSPIEYRELVAGVSP</sequence>
<dbReference type="InterPro" id="IPR009057">
    <property type="entry name" value="Homeodomain-like_sf"/>
</dbReference>
<dbReference type="RefSeq" id="WP_394473376.1">
    <property type="nucleotide sequence ID" value="NZ_JBIGHY010000021.1"/>
</dbReference>
<dbReference type="Pfam" id="PF13276">
    <property type="entry name" value="HTH_21"/>
    <property type="match status" value="1"/>
</dbReference>
<dbReference type="InterPro" id="IPR036397">
    <property type="entry name" value="RNaseH_sf"/>
</dbReference>
<comment type="caution">
    <text evidence="3">The sequence shown here is derived from an EMBL/GenBank/DDBJ whole genome shotgun (WGS) entry which is preliminary data.</text>
</comment>
<dbReference type="Gene3D" id="3.30.420.10">
    <property type="entry name" value="Ribonuclease H-like superfamily/Ribonuclease H"/>
    <property type="match status" value="1"/>
</dbReference>
<dbReference type="Proteomes" id="UP001606300">
    <property type="component" value="Unassembled WGS sequence"/>
</dbReference>
<dbReference type="PROSITE" id="PS50994">
    <property type="entry name" value="INTEGRASE"/>
    <property type="match status" value="1"/>
</dbReference>
<dbReference type="PANTHER" id="PTHR46889:SF4">
    <property type="entry name" value="TRANSPOSASE INSO FOR INSERTION SEQUENCE ELEMENT IS911B-RELATED"/>
    <property type="match status" value="1"/>
</dbReference>
<dbReference type="Pfam" id="PF13518">
    <property type="entry name" value="HTH_28"/>
    <property type="match status" value="1"/>
</dbReference>
<dbReference type="Pfam" id="PF00665">
    <property type="entry name" value="rve"/>
    <property type="match status" value="1"/>
</dbReference>
<dbReference type="Gene3D" id="1.10.10.10">
    <property type="entry name" value="Winged helix-like DNA-binding domain superfamily/Winged helix DNA-binding domain"/>
    <property type="match status" value="2"/>
</dbReference>
<dbReference type="SUPFAM" id="SSF46689">
    <property type="entry name" value="Homeodomain-like"/>
    <property type="match status" value="1"/>
</dbReference>
<evidence type="ECO:0000313" key="4">
    <source>
        <dbReference type="Proteomes" id="UP001606300"/>
    </source>
</evidence>
<dbReference type="InterPro" id="IPR012337">
    <property type="entry name" value="RNaseH-like_sf"/>
</dbReference>
<dbReference type="InterPro" id="IPR001584">
    <property type="entry name" value="Integrase_cat-core"/>
</dbReference>
<dbReference type="Pfam" id="PF13333">
    <property type="entry name" value="rve_2"/>
    <property type="match status" value="1"/>
</dbReference>
<dbReference type="SUPFAM" id="SSF48295">
    <property type="entry name" value="TrpR-like"/>
    <property type="match status" value="1"/>
</dbReference>
<dbReference type="InterPro" id="IPR025948">
    <property type="entry name" value="HTH-like_dom"/>
</dbReference>
<dbReference type="EMBL" id="JBIGHY010000021">
    <property type="protein sequence ID" value="MFG6417318.1"/>
    <property type="molecule type" value="Genomic_DNA"/>
</dbReference>
<name>A0ABW7EXG7_9BURK</name>
<keyword evidence="4" id="KW-1185">Reference proteome</keyword>
<dbReference type="PANTHER" id="PTHR46889">
    <property type="entry name" value="TRANSPOSASE INSF FOR INSERTION SEQUENCE IS3B-RELATED"/>
    <property type="match status" value="1"/>
</dbReference>
<evidence type="ECO:0000256" key="1">
    <source>
        <dbReference type="SAM" id="MobiDB-lite"/>
    </source>
</evidence>
<dbReference type="SUPFAM" id="SSF53098">
    <property type="entry name" value="Ribonuclease H-like"/>
    <property type="match status" value="1"/>
</dbReference>
<gene>
    <name evidence="3" type="ORF">ACG02S_25835</name>
</gene>
<feature type="domain" description="Integrase catalytic" evidence="2">
    <location>
        <begin position="291"/>
        <end position="453"/>
    </location>
</feature>
<protein>
    <submittedName>
        <fullName evidence="3">IS3 family transposase</fullName>
    </submittedName>
</protein>
<dbReference type="InterPro" id="IPR055247">
    <property type="entry name" value="InsJ-like_HTH"/>
</dbReference>
<accession>A0ABW7EXG7</accession>
<reference evidence="3 4" key="1">
    <citation type="submission" date="2024-09" db="EMBL/GenBank/DDBJ databases">
        <title>Novel species of the genus Pelomonas and Roseateles isolated from streams.</title>
        <authorList>
            <person name="Lu H."/>
        </authorList>
    </citation>
    <scope>NUCLEOTIDE SEQUENCE [LARGE SCALE GENOMIC DNA]</scope>
    <source>
        <strain evidence="3 4">DC23W</strain>
    </source>
</reference>
<organism evidence="3 4">
    <name type="scientific">Pelomonas dachongensis</name>
    <dbReference type="NCBI Taxonomy" id="3299029"/>
    <lineage>
        <taxon>Bacteria</taxon>
        <taxon>Pseudomonadati</taxon>
        <taxon>Pseudomonadota</taxon>
        <taxon>Betaproteobacteria</taxon>
        <taxon>Burkholderiales</taxon>
        <taxon>Sphaerotilaceae</taxon>
        <taxon>Roseateles</taxon>
    </lineage>
</organism>
<dbReference type="InterPro" id="IPR010921">
    <property type="entry name" value="Trp_repressor/repl_initiator"/>
</dbReference>